<sequence>MSLVHEIDYGTPASKSEKLVSLTIDGMSVTVPEGTSIMRAAMELGNQIPKLCATDMLESFGSCRLCLIEIEGRNGTPASCTTPVAEGIVVKTQTERLKQIRKGVMELYISDHPLDCLTCSANGDCELQDMAGVVGLRDVRYGYEGENHTKLGKDESNPYFTYEQSKCIVCNRCVRACEEVQGTFALTISGRGFGSRVSPGMDEPFLTSECVSCGACVQACPTATLNEKAMYDIGTPEHSVVTTCAYCGVGCTFKAEMRGDELVRMVPYKDGKANRGHSCVKGRFAYGYAAHQDRILKPMIRSSIHEPWKEVTYEEAIAYAASEFKRIQEKYGKRAVGGITSSRCTNEETYLVQKLIRGGFGNNNVDTCARVCHSPTGYGLSQTYGTSAGTQDFDSVEETDVVLIIGANPTDGHPVFGSRLKKRLREGAKLIVVDPRRTDIVRSPHIEASYHLPLKPGTNVAIVTALAHVVVTEGLVNEQFVRERCDWDEFQDWAAFVADERHSPEAVEKYTGVDPALVRGAARLYATGGNGSIYYGLGVTEHSQGSTTVMAIANLAMATGNVGRNGVGVNPLRGQNNVQGSCDMGSFPHELPGYRHVSDDATRSTFEALWGVPLDDEPGLRIPNMFDAAVDGTFKGLYVQGEDILQSDPDTKHVSAGLAGLECLIVQDLFLNETANYAHIFLPGCSFLEKDGTFTNAERRIQRIRKVMAPKNGYADWEVTQLLANALGFPMTYTHPSQIMDEIAALTPTFTGVNYAKLDELGSVQWPCNDEAPEGTPIMHIGGFVRGKGKFVLTEYVPTDEKTGPRFPLLLTTGRILSQYNVGAQTRRTANVAWHPEDVLEIHAHDAENRGIRDGDFVKLDSRAGSTSLKAVISDRVAPGVVYTTFHHPVTQANVVTTDYSDWATNCPEYKVTAVQVSPSNGPTQWQEDYENLSRTSRRIAAEAAE</sequence>
<evidence type="ECO:0000256" key="4">
    <source>
        <dbReference type="ARBA" id="ARBA00022714"/>
    </source>
</evidence>
<keyword evidence="9" id="KW-0411">Iron-sulfur</keyword>
<feature type="domain" description="4Fe-4S Mo/W bis-MGD-type" evidence="12">
    <location>
        <begin position="237"/>
        <end position="293"/>
    </location>
</feature>
<protein>
    <submittedName>
        <fullName evidence="14">Formate dehydrogenase subunit alpha</fullName>
    </submittedName>
</protein>
<dbReference type="SUPFAM" id="SSF53706">
    <property type="entry name" value="Formate dehydrogenase/DMSO reductase, domains 1-3"/>
    <property type="match status" value="1"/>
</dbReference>
<dbReference type="PROSITE" id="PS00932">
    <property type="entry name" value="MOLYBDOPTERIN_PROK_3"/>
    <property type="match status" value="1"/>
</dbReference>
<evidence type="ECO:0000256" key="5">
    <source>
        <dbReference type="ARBA" id="ARBA00022723"/>
    </source>
</evidence>
<dbReference type="EMBL" id="VAUP01000028">
    <property type="protein sequence ID" value="TLX42528.1"/>
    <property type="molecule type" value="Genomic_DNA"/>
</dbReference>
<dbReference type="SMART" id="SM00926">
    <property type="entry name" value="Molybdop_Fe4S4"/>
    <property type="match status" value="1"/>
</dbReference>
<dbReference type="GO" id="GO:0022904">
    <property type="term" value="P:respiratory electron transport chain"/>
    <property type="evidence" value="ECO:0007669"/>
    <property type="project" value="TreeGrafter"/>
</dbReference>
<keyword evidence="8" id="KW-0408">Iron</keyword>
<dbReference type="InterPro" id="IPR006963">
    <property type="entry name" value="Mopterin_OxRdtase_4Fe-4S_dom"/>
</dbReference>
<evidence type="ECO:0000313" key="15">
    <source>
        <dbReference type="Proteomes" id="UP000305131"/>
    </source>
</evidence>
<dbReference type="Pfam" id="PF04879">
    <property type="entry name" value="Molybdop_Fe4S4"/>
    <property type="match status" value="1"/>
</dbReference>
<dbReference type="Gene3D" id="3.40.228.10">
    <property type="entry name" value="Dimethylsulfoxide Reductase, domain 2"/>
    <property type="match status" value="1"/>
</dbReference>
<dbReference type="GO" id="GO:0043546">
    <property type="term" value="F:molybdopterin cofactor binding"/>
    <property type="evidence" value="ECO:0007669"/>
    <property type="project" value="InterPro"/>
</dbReference>
<dbReference type="SMART" id="SM00929">
    <property type="entry name" value="NADH-G_4Fe-4S_3"/>
    <property type="match status" value="1"/>
</dbReference>
<dbReference type="GO" id="GO:0016020">
    <property type="term" value="C:membrane"/>
    <property type="evidence" value="ECO:0007669"/>
    <property type="project" value="TreeGrafter"/>
</dbReference>
<dbReference type="InterPro" id="IPR036010">
    <property type="entry name" value="2Fe-2S_ferredoxin-like_sf"/>
</dbReference>
<dbReference type="Gene3D" id="2.40.40.20">
    <property type="match status" value="1"/>
</dbReference>
<reference evidence="14 15" key="1">
    <citation type="submission" date="2019-05" db="EMBL/GenBank/DDBJ databases">
        <authorList>
            <person name="Zhou X."/>
        </authorList>
    </citation>
    <scope>NUCLEOTIDE SEQUENCE [LARGE SCALE GENOMIC DNA]</scope>
    <source>
        <strain evidence="14 15">DSM 432</strain>
    </source>
</reference>
<comment type="similarity">
    <text evidence="1">Belongs to the complex I 75 kDa subunit family.</text>
</comment>
<keyword evidence="3" id="KW-0004">4Fe-4S</keyword>
<dbReference type="InterPro" id="IPR006656">
    <property type="entry name" value="Mopterin_OxRdtase"/>
</dbReference>
<dbReference type="PROSITE" id="PS51839">
    <property type="entry name" value="4FE4S_HC3"/>
    <property type="match status" value="1"/>
</dbReference>
<evidence type="ECO:0000256" key="3">
    <source>
        <dbReference type="ARBA" id="ARBA00022485"/>
    </source>
</evidence>
<dbReference type="InterPro" id="IPR001041">
    <property type="entry name" value="2Fe-2S_ferredoxin-type"/>
</dbReference>
<name>A0A6C1KE33_XANAU</name>
<evidence type="ECO:0000256" key="7">
    <source>
        <dbReference type="ARBA" id="ARBA00023002"/>
    </source>
</evidence>
<dbReference type="GO" id="GO:0003954">
    <property type="term" value="F:NADH dehydrogenase activity"/>
    <property type="evidence" value="ECO:0007669"/>
    <property type="project" value="TreeGrafter"/>
</dbReference>
<dbReference type="GO" id="GO:0008863">
    <property type="term" value="F:formate dehydrogenase (NAD+) activity"/>
    <property type="evidence" value="ECO:0007669"/>
    <property type="project" value="InterPro"/>
</dbReference>
<dbReference type="PROSITE" id="PS51379">
    <property type="entry name" value="4FE4S_FER_2"/>
    <property type="match status" value="2"/>
</dbReference>
<evidence type="ECO:0000256" key="1">
    <source>
        <dbReference type="ARBA" id="ARBA00005404"/>
    </source>
</evidence>
<feature type="domain" description="2Fe-2S ferredoxin-type" evidence="10">
    <location>
        <begin position="18"/>
        <end position="96"/>
    </location>
</feature>
<dbReference type="InterPro" id="IPR006655">
    <property type="entry name" value="Mopterin_OxRdtase_prok_CS"/>
</dbReference>
<evidence type="ECO:0000256" key="2">
    <source>
        <dbReference type="ARBA" id="ARBA00007023"/>
    </source>
</evidence>
<dbReference type="CDD" id="cd00207">
    <property type="entry name" value="fer2"/>
    <property type="match status" value="1"/>
</dbReference>
<dbReference type="Pfam" id="PF00384">
    <property type="entry name" value="Molybdopterin"/>
    <property type="match status" value="1"/>
</dbReference>
<dbReference type="GO" id="GO:0015942">
    <property type="term" value="P:formate metabolic process"/>
    <property type="evidence" value="ECO:0007669"/>
    <property type="project" value="InterPro"/>
</dbReference>
<organism evidence="14 15">
    <name type="scientific">Xanthobacter autotrophicus</name>
    <dbReference type="NCBI Taxonomy" id="280"/>
    <lineage>
        <taxon>Bacteria</taxon>
        <taxon>Pseudomonadati</taxon>
        <taxon>Pseudomonadota</taxon>
        <taxon>Alphaproteobacteria</taxon>
        <taxon>Hyphomicrobiales</taxon>
        <taxon>Xanthobacteraceae</taxon>
        <taxon>Xanthobacter</taxon>
    </lineage>
</organism>
<feature type="domain" description="4Fe-4S ferredoxin-type" evidence="11">
    <location>
        <begin position="202"/>
        <end position="230"/>
    </location>
</feature>
<dbReference type="InterPro" id="IPR019574">
    <property type="entry name" value="NADH_UbQ_OxRdtase_Gsu_4Fe4S-bd"/>
</dbReference>
<keyword evidence="5" id="KW-0479">Metal-binding</keyword>
<evidence type="ECO:0000256" key="8">
    <source>
        <dbReference type="ARBA" id="ARBA00023004"/>
    </source>
</evidence>
<dbReference type="SUPFAM" id="SSF54862">
    <property type="entry name" value="4Fe-4S ferredoxins"/>
    <property type="match status" value="1"/>
</dbReference>
<dbReference type="InterPro" id="IPR009010">
    <property type="entry name" value="Asp_de-COase-like_dom_sf"/>
</dbReference>
<dbReference type="GeneID" id="95774349"/>
<evidence type="ECO:0000256" key="6">
    <source>
        <dbReference type="ARBA" id="ARBA00022737"/>
    </source>
</evidence>
<dbReference type="InterPro" id="IPR050123">
    <property type="entry name" value="Prok_molybdopt-oxidoreductase"/>
</dbReference>
<dbReference type="Gene3D" id="3.30.70.20">
    <property type="match status" value="1"/>
</dbReference>
<dbReference type="Gene3D" id="3.40.50.740">
    <property type="match status" value="1"/>
</dbReference>
<dbReference type="CDD" id="cd00508">
    <property type="entry name" value="MopB_CT_Fdh-Nap-like"/>
    <property type="match status" value="1"/>
</dbReference>
<keyword evidence="4" id="KW-0001">2Fe-2S</keyword>
<dbReference type="Proteomes" id="UP000305131">
    <property type="component" value="Unassembled WGS sequence"/>
</dbReference>
<dbReference type="GO" id="GO:0046872">
    <property type="term" value="F:metal ion binding"/>
    <property type="evidence" value="ECO:0007669"/>
    <property type="project" value="UniProtKB-KW"/>
</dbReference>
<dbReference type="GO" id="GO:0051537">
    <property type="term" value="F:2 iron, 2 sulfur cluster binding"/>
    <property type="evidence" value="ECO:0007669"/>
    <property type="project" value="UniProtKB-KW"/>
</dbReference>
<dbReference type="FunFam" id="3.30.70.20:FF:000035">
    <property type="entry name" value="Iron hydrogenase 1"/>
    <property type="match status" value="1"/>
</dbReference>
<evidence type="ECO:0000259" key="12">
    <source>
        <dbReference type="PROSITE" id="PS51669"/>
    </source>
</evidence>
<dbReference type="GO" id="GO:0051539">
    <property type="term" value="F:4 iron, 4 sulfur cluster binding"/>
    <property type="evidence" value="ECO:0007669"/>
    <property type="project" value="UniProtKB-KW"/>
</dbReference>
<evidence type="ECO:0000259" key="13">
    <source>
        <dbReference type="PROSITE" id="PS51839"/>
    </source>
</evidence>
<dbReference type="PROSITE" id="PS00198">
    <property type="entry name" value="4FE4S_FER_1"/>
    <property type="match status" value="1"/>
</dbReference>
<dbReference type="SUPFAM" id="SSF50692">
    <property type="entry name" value="ADC-like"/>
    <property type="match status" value="1"/>
</dbReference>
<evidence type="ECO:0000256" key="9">
    <source>
        <dbReference type="ARBA" id="ARBA00023014"/>
    </source>
</evidence>
<dbReference type="RefSeq" id="WP_138399890.1">
    <property type="nucleotide sequence ID" value="NZ_JBAFVI010000008.1"/>
</dbReference>
<dbReference type="AlphaFoldDB" id="A0A6C1KE33"/>
<proteinExistence type="inferred from homology"/>
<dbReference type="OrthoDB" id="9816402at2"/>
<dbReference type="CDD" id="cd02753">
    <property type="entry name" value="MopB_Formate-Dh-H"/>
    <property type="match status" value="1"/>
</dbReference>
<evidence type="ECO:0000313" key="14">
    <source>
        <dbReference type="EMBL" id="TLX42528.1"/>
    </source>
</evidence>
<dbReference type="Pfam" id="PF10588">
    <property type="entry name" value="NADH-G_4Fe-4S_3"/>
    <property type="match status" value="1"/>
</dbReference>
<dbReference type="GO" id="GO:1990204">
    <property type="term" value="C:oxidoreductase complex"/>
    <property type="evidence" value="ECO:0007669"/>
    <property type="project" value="UniProtKB-ARBA"/>
</dbReference>
<dbReference type="Pfam" id="PF01568">
    <property type="entry name" value="Molydop_binding"/>
    <property type="match status" value="1"/>
</dbReference>
<accession>A0A6C1KE33</accession>
<comment type="similarity">
    <text evidence="2">In the C-terminal section; belongs to the prokaryotic molybdopterin-containing oxidoreductase family.</text>
</comment>
<dbReference type="PIRSF" id="PIRSF036643">
    <property type="entry name" value="FDH_alpha"/>
    <property type="match status" value="1"/>
</dbReference>
<keyword evidence="6" id="KW-0677">Repeat</keyword>
<feature type="domain" description="4Fe-4S His(Cys)3-ligated-type" evidence="13">
    <location>
        <begin position="96"/>
        <end position="135"/>
    </location>
</feature>
<dbReference type="PANTHER" id="PTHR43105:SF14">
    <property type="entry name" value="FORMATE DEHYDROGENASE H"/>
    <property type="match status" value="1"/>
</dbReference>
<evidence type="ECO:0000259" key="10">
    <source>
        <dbReference type="PROSITE" id="PS51085"/>
    </source>
</evidence>
<dbReference type="FunFam" id="3.10.20.740:FF:000005">
    <property type="entry name" value="NADH:ubiquinone oxidoreductase subunit"/>
    <property type="match status" value="1"/>
</dbReference>
<dbReference type="InterPro" id="IPR006478">
    <property type="entry name" value="Formate_DH_asu"/>
</dbReference>
<dbReference type="InterPro" id="IPR006657">
    <property type="entry name" value="MoPterin_dinucl-bd_dom"/>
</dbReference>
<dbReference type="Pfam" id="PF13510">
    <property type="entry name" value="Fer2_4"/>
    <property type="match status" value="1"/>
</dbReference>
<dbReference type="FunFam" id="2.20.25.90:FF:000001">
    <property type="entry name" value="Formate dehydrogenase subunit alpha"/>
    <property type="match status" value="1"/>
</dbReference>
<dbReference type="PROSITE" id="PS51669">
    <property type="entry name" value="4FE4S_MOW_BIS_MGD"/>
    <property type="match status" value="1"/>
</dbReference>
<dbReference type="Gene3D" id="2.20.25.90">
    <property type="entry name" value="ADC-like domains"/>
    <property type="match status" value="1"/>
</dbReference>
<dbReference type="PROSITE" id="PS51085">
    <property type="entry name" value="2FE2S_FER_2"/>
    <property type="match status" value="1"/>
</dbReference>
<dbReference type="InterPro" id="IPR017900">
    <property type="entry name" value="4Fe4S_Fe_S_CS"/>
</dbReference>
<dbReference type="NCBIfam" id="TIGR01591">
    <property type="entry name" value="Fdh-alpha"/>
    <property type="match status" value="1"/>
</dbReference>
<feature type="domain" description="4Fe-4S ferredoxin-type" evidence="11">
    <location>
        <begin position="158"/>
        <end position="189"/>
    </location>
</feature>
<comment type="caution">
    <text evidence="14">The sequence shown here is derived from an EMBL/GenBank/DDBJ whole genome shotgun (WGS) entry which is preliminary data.</text>
</comment>
<dbReference type="SUPFAM" id="SSF54292">
    <property type="entry name" value="2Fe-2S ferredoxin-like"/>
    <property type="match status" value="1"/>
</dbReference>
<dbReference type="InterPro" id="IPR041924">
    <property type="entry name" value="Formate_Dh-H_N"/>
</dbReference>
<keyword evidence="7" id="KW-0560">Oxidoreductase</keyword>
<gene>
    <name evidence="14" type="ORF">FBQ73_12870</name>
</gene>
<dbReference type="InterPro" id="IPR017896">
    <property type="entry name" value="4Fe4S_Fe-S-bd"/>
</dbReference>
<dbReference type="Pfam" id="PF12838">
    <property type="entry name" value="Fer4_7"/>
    <property type="match status" value="1"/>
</dbReference>
<dbReference type="Gene3D" id="3.10.20.740">
    <property type="match status" value="1"/>
</dbReference>
<evidence type="ECO:0000259" key="11">
    <source>
        <dbReference type="PROSITE" id="PS51379"/>
    </source>
</evidence>
<dbReference type="PANTHER" id="PTHR43105">
    <property type="entry name" value="RESPIRATORY NITRATE REDUCTASE"/>
    <property type="match status" value="1"/>
</dbReference>